<proteinExistence type="predicted"/>
<sequence>MKMFLKRKTDQRGTIMGLG</sequence>
<name>A0A0A9B2R2_ARUDO</name>
<dbReference type="AlphaFoldDB" id="A0A0A9B2R2"/>
<accession>A0A0A9B2R2</accession>
<evidence type="ECO:0000313" key="1">
    <source>
        <dbReference type="EMBL" id="JAD58304.1"/>
    </source>
</evidence>
<dbReference type="EMBL" id="GBRH01239591">
    <property type="protein sequence ID" value="JAD58304.1"/>
    <property type="molecule type" value="Transcribed_RNA"/>
</dbReference>
<protein>
    <submittedName>
        <fullName evidence="1">Uncharacterized protein</fullName>
    </submittedName>
</protein>
<reference evidence="1" key="2">
    <citation type="journal article" date="2015" name="Data Brief">
        <title>Shoot transcriptome of the giant reed, Arundo donax.</title>
        <authorList>
            <person name="Barrero R.A."/>
            <person name="Guerrero F.D."/>
            <person name="Moolhuijzen P."/>
            <person name="Goolsby J.A."/>
            <person name="Tidwell J."/>
            <person name="Bellgard S.E."/>
            <person name="Bellgard M.I."/>
        </authorList>
    </citation>
    <scope>NUCLEOTIDE SEQUENCE</scope>
    <source>
        <tissue evidence="1">Shoot tissue taken approximately 20 cm above the soil surface</tissue>
    </source>
</reference>
<reference evidence="1" key="1">
    <citation type="submission" date="2014-09" db="EMBL/GenBank/DDBJ databases">
        <authorList>
            <person name="Magalhaes I.L.F."/>
            <person name="Oliveira U."/>
            <person name="Santos F.R."/>
            <person name="Vidigal T.H.D.A."/>
            <person name="Brescovit A.D."/>
            <person name="Santos A.J."/>
        </authorList>
    </citation>
    <scope>NUCLEOTIDE SEQUENCE</scope>
    <source>
        <tissue evidence="1">Shoot tissue taken approximately 20 cm above the soil surface</tissue>
    </source>
</reference>
<organism evidence="1">
    <name type="scientific">Arundo donax</name>
    <name type="common">Giant reed</name>
    <name type="synonym">Donax arundinaceus</name>
    <dbReference type="NCBI Taxonomy" id="35708"/>
    <lineage>
        <taxon>Eukaryota</taxon>
        <taxon>Viridiplantae</taxon>
        <taxon>Streptophyta</taxon>
        <taxon>Embryophyta</taxon>
        <taxon>Tracheophyta</taxon>
        <taxon>Spermatophyta</taxon>
        <taxon>Magnoliopsida</taxon>
        <taxon>Liliopsida</taxon>
        <taxon>Poales</taxon>
        <taxon>Poaceae</taxon>
        <taxon>PACMAD clade</taxon>
        <taxon>Arundinoideae</taxon>
        <taxon>Arundineae</taxon>
        <taxon>Arundo</taxon>
    </lineage>
</organism>